<dbReference type="Proteomes" id="UP001055439">
    <property type="component" value="Chromosome 4"/>
</dbReference>
<sequence length="211" mass="23381">MLHRWARDVPNLAVSWHGISLEVLHSGIYQDLARGPDEPMSPGFNRSLAESIYRVLNETGFSTTTPTTSPPATAPARCCATSTRSHQAESTSSLTTSTRTSSPSMPGDGARADATLLGVTLHRHDIIRAKVIRHVGMTRHPMIVPEQALTEVARCHPGKPRVVPPNVHPTIPPSTPSYQDKCRLEERHAALRNLEQCLRMRWCRTKRHHLG</sequence>
<dbReference type="InterPro" id="IPR016089">
    <property type="entry name" value="Chalcone_isomerase_bundle_sf"/>
</dbReference>
<gene>
    <name evidence="2" type="ORF">MUK42_31605</name>
</gene>
<protein>
    <submittedName>
        <fullName evidence="2">Glycosyl transferases group 1</fullName>
    </submittedName>
</protein>
<dbReference type="AlphaFoldDB" id="A0A9E7JWQ8"/>
<dbReference type="PANTHER" id="PTHR46686:SF5">
    <property type="entry name" value="GLYCOSYLTRANSFERASE"/>
    <property type="match status" value="1"/>
</dbReference>
<dbReference type="GO" id="GO:0016740">
    <property type="term" value="F:transferase activity"/>
    <property type="evidence" value="ECO:0007669"/>
    <property type="project" value="UniProtKB-KW"/>
</dbReference>
<name>A0A9E7JWQ8_9LILI</name>
<feature type="compositionally biased region" description="Low complexity" evidence="1">
    <location>
        <begin position="74"/>
        <end position="104"/>
    </location>
</feature>
<dbReference type="EMBL" id="CP097506">
    <property type="protein sequence ID" value="URD95176.1"/>
    <property type="molecule type" value="Genomic_DNA"/>
</dbReference>
<dbReference type="PANTHER" id="PTHR46686">
    <property type="entry name" value="GLYCOSYLTRANSFERASE"/>
    <property type="match status" value="1"/>
</dbReference>
<accession>A0A9E7JWQ8</accession>
<reference evidence="2" key="1">
    <citation type="submission" date="2022-05" db="EMBL/GenBank/DDBJ databases">
        <title>The Musa troglodytarum L. genome provides insights into the mechanism of non-climacteric behaviour and enrichment of carotenoids.</title>
        <authorList>
            <person name="Wang J."/>
        </authorList>
    </citation>
    <scope>NUCLEOTIDE SEQUENCE</scope>
    <source>
        <tissue evidence="2">Leaf</tissue>
    </source>
</reference>
<evidence type="ECO:0000256" key="1">
    <source>
        <dbReference type="SAM" id="MobiDB-lite"/>
    </source>
</evidence>
<keyword evidence="3" id="KW-1185">Reference proteome</keyword>
<keyword evidence="2" id="KW-0808">Transferase</keyword>
<evidence type="ECO:0000313" key="3">
    <source>
        <dbReference type="Proteomes" id="UP001055439"/>
    </source>
</evidence>
<feature type="region of interest" description="Disordered" evidence="1">
    <location>
        <begin position="62"/>
        <end position="111"/>
    </location>
</feature>
<evidence type="ECO:0000313" key="2">
    <source>
        <dbReference type="EMBL" id="URD95176.1"/>
    </source>
</evidence>
<proteinExistence type="predicted"/>
<organism evidence="2 3">
    <name type="scientific">Musa troglodytarum</name>
    <name type="common">fe'i banana</name>
    <dbReference type="NCBI Taxonomy" id="320322"/>
    <lineage>
        <taxon>Eukaryota</taxon>
        <taxon>Viridiplantae</taxon>
        <taxon>Streptophyta</taxon>
        <taxon>Embryophyta</taxon>
        <taxon>Tracheophyta</taxon>
        <taxon>Spermatophyta</taxon>
        <taxon>Magnoliopsida</taxon>
        <taxon>Liliopsida</taxon>
        <taxon>Zingiberales</taxon>
        <taxon>Musaceae</taxon>
        <taxon>Musa</taxon>
    </lineage>
</organism>
<dbReference type="Gene3D" id="1.10.890.20">
    <property type="match status" value="1"/>
</dbReference>